<accession>A0A4R3MCE2</accession>
<gene>
    <name evidence="3" type="ORF">EDC26_101469</name>
</gene>
<evidence type="ECO:0000256" key="1">
    <source>
        <dbReference type="ARBA" id="ARBA00006987"/>
    </source>
</evidence>
<dbReference type="OrthoDB" id="8678477at2"/>
<evidence type="ECO:0000313" key="4">
    <source>
        <dbReference type="Proteomes" id="UP000295525"/>
    </source>
</evidence>
<proteinExistence type="inferred from homology"/>
<protein>
    <submittedName>
        <fullName evidence="3">Tripartite-type tricarboxylate transporter receptor subunit TctC</fullName>
    </submittedName>
</protein>
<feature type="signal peptide" evidence="2">
    <location>
        <begin position="1"/>
        <end position="27"/>
    </location>
</feature>
<reference evidence="3 4" key="1">
    <citation type="submission" date="2019-03" db="EMBL/GenBank/DDBJ databases">
        <title>Genomic Encyclopedia of Type Strains, Phase IV (KMG-IV): sequencing the most valuable type-strain genomes for metagenomic binning, comparative biology and taxonomic classification.</title>
        <authorList>
            <person name="Goeker M."/>
        </authorList>
    </citation>
    <scope>NUCLEOTIDE SEQUENCE [LARGE SCALE GENOMIC DNA]</scope>
    <source>
        <strain evidence="3 4">DSM 24591</strain>
    </source>
</reference>
<organism evidence="3 4">
    <name type="scientific">Paralcaligenes ureilyticus</name>
    <dbReference type="NCBI Taxonomy" id="627131"/>
    <lineage>
        <taxon>Bacteria</taxon>
        <taxon>Pseudomonadati</taxon>
        <taxon>Pseudomonadota</taxon>
        <taxon>Betaproteobacteria</taxon>
        <taxon>Burkholderiales</taxon>
        <taxon>Alcaligenaceae</taxon>
        <taxon>Paralcaligenes</taxon>
    </lineage>
</organism>
<dbReference type="Gene3D" id="3.40.190.150">
    <property type="entry name" value="Bordetella uptake gene, domain 1"/>
    <property type="match status" value="1"/>
</dbReference>
<dbReference type="PANTHER" id="PTHR42928:SF5">
    <property type="entry name" value="BLR1237 PROTEIN"/>
    <property type="match status" value="1"/>
</dbReference>
<dbReference type="InterPro" id="IPR042100">
    <property type="entry name" value="Bug_dom1"/>
</dbReference>
<keyword evidence="4" id="KW-1185">Reference proteome</keyword>
<sequence>MSPFSSAHRVLSGAALGIAASATLAFAAPAAAGPWPDHAIQMVVPFPAGSSPDTLARMIADPLSKKLAQPVIVENKPGAGGNIGTRYASKAKPDGYTILMTINGPMVTAPALYKNLGYTPDTDLAPITLVGTSPNVLVVPNDSPAKSVQEFVALAKAKPGALNYGTVGPGSSSHLGMAMLEHQAGISLQQIPYTGFPQIITSIISGDIQAGFMVPGIAMPQVNAHKARALAITSLEPSKLLPGLPTMTSQGYPGFESISWDAMYAPAGTPADILELLNQAITQILGQPDIERKMAALYFTPAPSTPEQLRELVHKETGRWGAVIQRLHLSLD</sequence>
<dbReference type="Gene3D" id="3.40.190.10">
    <property type="entry name" value="Periplasmic binding protein-like II"/>
    <property type="match status" value="1"/>
</dbReference>
<dbReference type="PANTHER" id="PTHR42928">
    <property type="entry name" value="TRICARBOXYLATE-BINDING PROTEIN"/>
    <property type="match status" value="1"/>
</dbReference>
<name>A0A4R3MCE2_9BURK</name>
<dbReference type="CDD" id="cd07012">
    <property type="entry name" value="PBP2_Bug_TTT"/>
    <property type="match status" value="1"/>
</dbReference>
<evidence type="ECO:0000256" key="2">
    <source>
        <dbReference type="SAM" id="SignalP"/>
    </source>
</evidence>
<dbReference type="PIRSF" id="PIRSF017082">
    <property type="entry name" value="YflP"/>
    <property type="match status" value="1"/>
</dbReference>
<dbReference type="RefSeq" id="WP_132579625.1">
    <property type="nucleotide sequence ID" value="NZ_SMAJ01000001.1"/>
</dbReference>
<keyword evidence="2" id="KW-0732">Signal</keyword>
<feature type="chain" id="PRO_5020972560" evidence="2">
    <location>
        <begin position="28"/>
        <end position="332"/>
    </location>
</feature>
<dbReference type="Proteomes" id="UP000295525">
    <property type="component" value="Unassembled WGS sequence"/>
</dbReference>
<keyword evidence="3" id="KW-0675">Receptor</keyword>
<dbReference type="EMBL" id="SMAJ01000001">
    <property type="protein sequence ID" value="TCT11240.1"/>
    <property type="molecule type" value="Genomic_DNA"/>
</dbReference>
<comment type="caution">
    <text evidence="3">The sequence shown here is derived from an EMBL/GenBank/DDBJ whole genome shotgun (WGS) entry which is preliminary data.</text>
</comment>
<evidence type="ECO:0000313" key="3">
    <source>
        <dbReference type="EMBL" id="TCT11240.1"/>
    </source>
</evidence>
<dbReference type="InterPro" id="IPR005064">
    <property type="entry name" value="BUG"/>
</dbReference>
<dbReference type="AlphaFoldDB" id="A0A4R3MCE2"/>
<dbReference type="Pfam" id="PF03401">
    <property type="entry name" value="TctC"/>
    <property type="match status" value="1"/>
</dbReference>
<dbReference type="SUPFAM" id="SSF53850">
    <property type="entry name" value="Periplasmic binding protein-like II"/>
    <property type="match status" value="1"/>
</dbReference>
<comment type="similarity">
    <text evidence="1">Belongs to the UPF0065 (bug) family.</text>
</comment>